<dbReference type="InterPro" id="IPR053888">
    <property type="entry name" value="MRM3-like_sub_bind"/>
</dbReference>
<dbReference type="EMBL" id="JAROCA020000001">
    <property type="protein sequence ID" value="MDY0405395.1"/>
    <property type="molecule type" value="Genomic_DNA"/>
</dbReference>
<keyword evidence="3" id="KW-0808">Transferase</keyword>
<dbReference type="SUPFAM" id="SSF55315">
    <property type="entry name" value="L30e-like"/>
    <property type="match status" value="1"/>
</dbReference>
<dbReference type="InterPro" id="IPR013123">
    <property type="entry name" value="SpoU_subst-bd"/>
</dbReference>
<dbReference type="SMART" id="SM00967">
    <property type="entry name" value="SpoU_sub_bind"/>
    <property type="match status" value="1"/>
</dbReference>
<evidence type="ECO:0000256" key="1">
    <source>
        <dbReference type="ARBA" id="ARBA00007228"/>
    </source>
</evidence>
<dbReference type="InterPro" id="IPR029026">
    <property type="entry name" value="tRNA_m1G_MTases_N"/>
</dbReference>
<dbReference type="RefSeq" id="WP_306065314.1">
    <property type="nucleotide sequence ID" value="NZ_JAROCA020000001.1"/>
</dbReference>
<dbReference type="Proteomes" id="UP001228376">
    <property type="component" value="Unassembled WGS sequence"/>
</dbReference>
<comment type="caution">
    <text evidence="5">The sequence shown here is derived from an EMBL/GenBank/DDBJ whole genome shotgun (WGS) entry which is preliminary data.</text>
</comment>
<proteinExistence type="inferred from homology"/>
<dbReference type="InterPro" id="IPR029064">
    <property type="entry name" value="Ribosomal_eL30-like_sf"/>
</dbReference>
<dbReference type="InterPro" id="IPR029028">
    <property type="entry name" value="Alpha/beta_knot_MTases"/>
</dbReference>
<reference evidence="5 6" key="1">
    <citation type="submission" date="2023-10" db="EMBL/GenBank/DDBJ databases">
        <title>179-bfca-hs.</title>
        <authorList>
            <person name="Miliotis G."/>
            <person name="Sengupta P."/>
            <person name="Hameed A."/>
            <person name="Chuvochina M."/>
            <person name="Mcdonagh F."/>
            <person name="Simpson A.C."/>
            <person name="Singh N.K."/>
            <person name="Rekha P.D."/>
            <person name="Raman K."/>
            <person name="Hugenholtz P."/>
            <person name="Venkateswaran K."/>
        </authorList>
    </citation>
    <scope>NUCLEOTIDE SEQUENCE [LARGE SCALE GENOMIC DNA]</scope>
    <source>
        <strain evidence="5 6">179-BFC-A-HS</strain>
    </source>
</reference>
<dbReference type="SUPFAM" id="SSF75217">
    <property type="entry name" value="alpha/beta knot"/>
    <property type="match status" value="1"/>
</dbReference>
<dbReference type="Gene3D" id="3.40.1280.10">
    <property type="match status" value="1"/>
</dbReference>
<dbReference type="Pfam" id="PF22435">
    <property type="entry name" value="MRM3-like_sub_bind"/>
    <property type="match status" value="1"/>
</dbReference>
<protein>
    <submittedName>
        <fullName evidence="5">RNA methyltransferase</fullName>
    </submittedName>
</protein>
<dbReference type="PANTHER" id="PTHR43191">
    <property type="entry name" value="RRNA METHYLTRANSFERASE 3"/>
    <property type="match status" value="1"/>
</dbReference>
<gene>
    <name evidence="5" type="ORF">P5G51_008270</name>
</gene>
<comment type="similarity">
    <text evidence="1">Belongs to the class IV-like SAM-binding methyltransferase superfamily. RNA methyltransferase TrmH family.</text>
</comment>
<dbReference type="PANTHER" id="PTHR43191:SF2">
    <property type="entry name" value="RRNA METHYLTRANSFERASE 3, MITOCHONDRIAL"/>
    <property type="match status" value="1"/>
</dbReference>
<evidence type="ECO:0000313" key="6">
    <source>
        <dbReference type="Proteomes" id="UP001228376"/>
    </source>
</evidence>
<dbReference type="Gene3D" id="3.30.1330.30">
    <property type="match status" value="1"/>
</dbReference>
<dbReference type="GO" id="GO:0008168">
    <property type="term" value="F:methyltransferase activity"/>
    <property type="evidence" value="ECO:0007669"/>
    <property type="project" value="UniProtKB-KW"/>
</dbReference>
<organism evidence="5 6">
    <name type="scientific">Tigheibacillus jepli</name>
    <dbReference type="NCBI Taxonomy" id="3035914"/>
    <lineage>
        <taxon>Bacteria</taxon>
        <taxon>Bacillati</taxon>
        <taxon>Bacillota</taxon>
        <taxon>Bacilli</taxon>
        <taxon>Bacillales</taxon>
        <taxon>Bacillaceae</taxon>
        <taxon>Tigheibacillus</taxon>
    </lineage>
</organism>
<evidence type="ECO:0000256" key="3">
    <source>
        <dbReference type="ARBA" id="ARBA00022679"/>
    </source>
</evidence>
<evidence type="ECO:0000256" key="2">
    <source>
        <dbReference type="ARBA" id="ARBA00022603"/>
    </source>
</evidence>
<keyword evidence="6" id="KW-1185">Reference proteome</keyword>
<evidence type="ECO:0000259" key="4">
    <source>
        <dbReference type="SMART" id="SM00967"/>
    </source>
</evidence>
<keyword evidence="2 5" id="KW-0489">Methyltransferase</keyword>
<dbReference type="InterPro" id="IPR001537">
    <property type="entry name" value="SpoU_MeTrfase"/>
</dbReference>
<dbReference type="CDD" id="cd18095">
    <property type="entry name" value="SpoU-like_rRNA-MTase"/>
    <property type="match status" value="1"/>
</dbReference>
<accession>A0ABU5CGQ0</accession>
<name>A0ABU5CGQ0_9BACI</name>
<dbReference type="InterPro" id="IPR051259">
    <property type="entry name" value="rRNA_Methyltransferase"/>
</dbReference>
<dbReference type="GO" id="GO:0032259">
    <property type="term" value="P:methylation"/>
    <property type="evidence" value="ECO:0007669"/>
    <property type="project" value="UniProtKB-KW"/>
</dbReference>
<dbReference type="Pfam" id="PF00588">
    <property type="entry name" value="SpoU_methylase"/>
    <property type="match status" value="1"/>
</dbReference>
<feature type="domain" description="RNA 2-O ribose methyltransferase substrate binding" evidence="4">
    <location>
        <begin position="31"/>
        <end position="98"/>
    </location>
</feature>
<sequence length="254" mass="28208">MIKITSAQNEKVKKWRKLHTKKGRINSDSFLVEGYHLVEEARNSEWKIIEVIVSEKNHIPDWSQAYRVFQLSEHVFRQVCQTKNPQGIAAVIEMKSKKPSDAACVLMLDAIQDPGNLGTIIRTADACGFDSVCLGNDTVDPYNDKVIRSTQGSLFHIALEHVNLKEKIVALKEEGFSVWASALQHADNYQQTPIPEKIALIIGNEGAGIQPDLLKLADQIVKIPIYGKAESLNASVAAGILMYHVKNGQVSNHN</sequence>
<evidence type="ECO:0000313" key="5">
    <source>
        <dbReference type="EMBL" id="MDY0405395.1"/>
    </source>
</evidence>